<dbReference type="Proteomes" id="UP000019763">
    <property type="component" value="Unassembled WGS sequence"/>
</dbReference>
<comment type="caution">
    <text evidence="2">The sequence shown here is derived from an EMBL/GenBank/DDBJ whole genome shotgun (WGS) entry which is preliminary data.</text>
</comment>
<dbReference type="InterPro" id="IPR029063">
    <property type="entry name" value="SAM-dependent_MTases_sf"/>
</dbReference>
<organism evidence="2 3">
    <name type="scientific">Gregarina niphandrodes</name>
    <name type="common">Septate eugregarine</name>
    <dbReference type="NCBI Taxonomy" id="110365"/>
    <lineage>
        <taxon>Eukaryota</taxon>
        <taxon>Sar</taxon>
        <taxon>Alveolata</taxon>
        <taxon>Apicomplexa</taxon>
        <taxon>Conoidasida</taxon>
        <taxon>Gregarinasina</taxon>
        <taxon>Eugregarinorida</taxon>
        <taxon>Gregarinidae</taxon>
        <taxon>Gregarina</taxon>
    </lineage>
</organism>
<protein>
    <submittedName>
        <fullName evidence="2">Leucine carboxyl methyltransferase</fullName>
    </submittedName>
</protein>
<dbReference type="GeneID" id="22911052"/>
<reference evidence="2" key="1">
    <citation type="submission" date="2013-12" db="EMBL/GenBank/DDBJ databases">
        <authorList>
            <person name="Omoto C.K."/>
            <person name="Sibley D."/>
            <person name="Venepally P."/>
            <person name="Hadjithomas M."/>
            <person name="Karamycheva S."/>
            <person name="Brunk B."/>
            <person name="Roos D."/>
            <person name="Caler E."/>
            <person name="Lorenzi H."/>
        </authorList>
    </citation>
    <scope>NUCLEOTIDE SEQUENCE</scope>
</reference>
<gene>
    <name evidence="2" type="ORF">GNI_022400</name>
</gene>
<accession>A0A023BBU8</accession>
<keyword evidence="1" id="KW-0949">S-adenosyl-L-methionine</keyword>
<dbReference type="InterPro" id="IPR016651">
    <property type="entry name" value="LCMT1"/>
</dbReference>
<dbReference type="SUPFAM" id="SSF53335">
    <property type="entry name" value="S-adenosyl-L-methionine-dependent methyltransferases"/>
    <property type="match status" value="1"/>
</dbReference>
<dbReference type="AlphaFoldDB" id="A0A023BBU8"/>
<dbReference type="EMBL" id="AFNH02000165">
    <property type="protein sequence ID" value="EZG80167.1"/>
    <property type="molecule type" value="Genomic_DNA"/>
</dbReference>
<dbReference type="PANTHER" id="PTHR13600:SF21">
    <property type="entry name" value="LEUCINE CARBOXYL METHYLTRANSFERASE 1"/>
    <property type="match status" value="1"/>
</dbReference>
<dbReference type="VEuPathDB" id="CryptoDB:GNI_022400"/>
<dbReference type="PANTHER" id="PTHR13600">
    <property type="entry name" value="LEUCINE CARBOXYL METHYLTRANSFERASE"/>
    <property type="match status" value="1"/>
</dbReference>
<dbReference type="GO" id="GO:0032259">
    <property type="term" value="P:methylation"/>
    <property type="evidence" value="ECO:0007669"/>
    <property type="project" value="UniProtKB-KW"/>
</dbReference>
<keyword evidence="3" id="KW-1185">Reference proteome</keyword>
<evidence type="ECO:0000313" key="2">
    <source>
        <dbReference type="EMBL" id="EZG80167.1"/>
    </source>
</evidence>
<dbReference type="GO" id="GO:0008168">
    <property type="term" value="F:methyltransferase activity"/>
    <property type="evidence" value="ECO:0007669"/>
    <property type="project" value="UniProtKB-KW"/>
</dbReference>
<dbReference type="OrthoDB" id="203237at2759"/>
<evidence type="ECO:0000313" key="3">
    <source>
        <dbReference type="Proteomes" id="UP000019763"/>
    </source>
</evidence>
<sequence>MRSISSYCRSYCLISYDMFNVYDRFGRVMKENLNRRGCEILSTSRFRSVSEIRDHVTQLLPSRSVDGGSGPVVKAVDMDTYYSKYITAIEKFRIEQLELFDEMEEWRLIQEHYFVLALTNMRGLKNFTTAIRWTIRVLTFPG</sequence>
<evidence type="ECO:0000256" key="1">
    <source>
        <dbReference type="ARBA" id="ARBA00022691"/>
    </source>
</evidence>
<dbReference type="RefSeq" id="XP_011134324.1">
    <property type="nucleotide sequence ID" value="XM_011136022.1"/>
</dbReference>
<keyword evidence="2" id="KW-0489">Methyltransferase</keyword>
<dbReference type="Gene3D" id="3.40.50.150">
    <property type="entry name" value="Vaccinia Virus protein VP39"/>
    <property type="match status" value="1"/>
</dbReference>
<keyword evidence="2" id="KW-0808">Transferase</keyword>
<name>A0A023BBU8_GRENI</name>
<proteinExistence type="predicted"/>